<dbReference type="PANTHER" id="PTHR12558:SF10">
    <property type="entry name" value="CELL DIVISION CYCLE PROTEIN 23 HOMOLOG"/>
    <property type="match status" value="1"/>
</dbReference>
<dbReference type="Pfam" id="PF13414">
    <property type="entry name" value="TPR_11"/>
    <property type="match status" value="1"/>
</dbReference>
<dbReference type="Pfam" id="PF13432">
    <property type="entry name" value="TPR_16"/>
    <property type="match status" value="2"/>
</dbReference>
<dbReference type="InterPro" id="IPR011990">
    <property type="entry name" value="TPR-like_helical_dom_sf"/>
</dbReference>
<dbReference type="GO" id="GO:0005680">
    <property type="term" value="C:anaphase-promoting complex"/>
    <property type="evidence" value="ECO:0007669"/>
    <property type="project" value="InterPro"/>
</dbReference>
<dbReference type="SUPFAM" id="SSF48452">
    <property type="entry name" value="TPR-like"/>
    <property type="match status" value="2"/>
</dbReference>
<evidence type="ECO:0000256" key="4">
    <source>
        <dbReference type="ARBA" id="ARBA00022786"/>
    </source>
</evidence>
<dbReference type="SMART" id="SM00028">
    <property type="entry name" value="TPR"/>
    <property type="match status" value="7"/>
</dbReference>
<evidence type="ECO:0000256" key="3">
    <source>
        <dbReference type="ARBA" id="ARBA00022776"/>
    </source>
</evidence>
<dbReference type="GO" id="GO:0045842">
    <property type="term" value="P:positive regulation of mitotic metaphase/anaphase transition"/>
    <property type="evidence" value="ECO:0007669"/>
    <property type="project" value="TreeGrafter"/>
</dbReference>
<keyword evidence="2" id="KW-0677">Repeat</keyword>
<evidence type="ECO:0000256" key="7">
    <source>
        <dbReference type="PROSITE-ProRule" id="PRU00339"/>
    </source>
</evidence>
<accession>W4FEP2</accession>
<dbReference type="OrthoDB" id="10262026at2759"/>
<reference evidence="9" key="1">
    <citation type="submission" date="2013-12" db="EMBL/GenBank/DDBJ databases">
        <title>The Genome Sequence of Aphanomyces astaci APO3.</title>
        <authorList>
            <consortium name="The Broad Institute Genomics Platform"/>
            <person name="Russ C."/>
            <person name="Tyler B."/>
            <person name="van West P."/>
            <person name="Dieguez-Uribeondo J."/>
            <person name="Young S.K."/>
            <person name="Zeng Q."/>
            <person name="Gargeya S."/>
            <person name="Fitzgerald M."/>
            <person name="Abouelleil A."/>
            <person name="Alvarado L."/>
            <person name="Chapman S.B."/>
            <person name="Gainer-Dewar J."/>
            <person name="Goldberg J."/>
            <person name="Griggs A."/>
            <person name="Gujja S."/>
            <person name="Hansen M."/>
            <person name="Howarth C."/>
            <person name="Imamovic A."/>
            <person name="Ireland A."/>
            <person name="Larimer J."/>
            <person name="McCowan C."/>
            <person name="Murphy C."/>
            <person name="Pearson M."/>
            <person name="Poon T.W."/>
            <person name="Priest M."/>
            <person name="Roberts A."/>
            <person name="Saif S."/>
            <person name="Shea T."/>
            <person name="Sykes S."/>
            <person name="Wortman J."/>
            <person name="Nusbaum C."/>
            <person name="Birren B."/>
        </authorList>
    </citation>
    <scope>NUCLEOTIDE SEQUENCE [LARGE SCALE GENOMIC DNA]</scope>
    <source>
        <strain evidence="9">APO3</strain>
    </source>
</reference>
<name>W4FEP2_APHAT</name>
<organism evidence="9">
    <name type="scientific">Aphanomyces astaci</name>
    <name type="common">Crayfish plague agent</name>
    <dbReference type="NCBI Taxonomy" id="112090"/>
    <lineage>
        <taxon>Eukaryota</taxon>
        <taxon>Sar</taxon>
        <taxon>Stramenopiles</taxon>
        <taxon>Oomycota</taxon>
        <taxon>Saprolegniomycetes</taxon>
        <taxon>Saprolegniales</taxon>
        <taxon>Verrucalvaceae</taxon>
        <taxon>Aphanomyces</taxon>
    </lineage>
</organism>
<dbReference type="EMBL" id="KI913239">
    <property type="protein sequence ID" value="ETV65359.1"/>
    <property type="molecule type" value="Genomic_DNA"/>
</dbReference>
<dbReference type="InterPro" id="IPR007192">
    <property type="entry name" value="APC8"/>
</dbReference>
<keyword evidence="4" id="KW-0833">Ubl conjugation pathway</keyword>
<feature type="repeat" description="TPR" evidence="7">
    <location>
        <begin position="323"/>
        <end position="356"/>
    </location>
</feature>
<evidence type="ECO:0000256" key="6">
    <source>
        <dbReference type="ARBA" id="ARBA00023306"/>
    </source>
</evidence>
<dbReference type="VEuPathDB" id="FungiDB:H257_17891"/>
<gene>
    <name evidence="9" type="ORF">H257_17891</name>
</gene>
<dbReference type="RefSeq" id="XP_009845154.1">
    <property type="nucleotide sequence ID" value="XM_009846852.1"/>
</dbReference>
<dbReference type="Gene3D" id="1.25.40.10">
    <property type="entry name" value="Tetratricopeptide repeat domain"/>
    <property type="match status" value="2"/>
</dbReference>
<keyword evidence="6" id="KW-0131">Cell cycle</keyword>
<dbReference type="PROSITE" id="PS50005">
    <property type="entry name" value="TPR"/>
    <property type="match status" value="3"/>
</dbReference>
<feature type="repeat" description="TPR" evidence="7">
    <location>
        <begin position="357"/>
        <end position="390"/>
    </location>
</feature>
<evidence type="ECO:0000256" key="2">
    <source>
        <dbReference type="ARBA" id="ARBA00022737"/>
    </source>
</evidence>
<dbReference type="Pfam" id="PF04049">
    <property type="entry name" value="ANAPC8"/>
    <property type="match status" value="1"/>
</dbReference>
<evidence type="ECO:0000256" key="5">
    <source>
        <dbReference type="ARBA" id="ARBA00022803"/>
    </source>
</evidence>
<sequence length="563" mass="63735">MRNELATWTAQLAAAREALSIRGLSHAASFACELYASLPLSVRENASSVQVDHSAAPSDGLLLLAKSYMDLQEYARASHVLGQKQGALTDVEFFVLHYARYLAGERRKEQLSMEMKTHSGASQKQTTSNPHLKDLLRDLADADASPNQLDAFGLYLYAVVLKQAGFEHTTVHALYVQLLQRSLALFPWNWSAWMELAATSNDGSSTNHQGEMNHNEKACPWMSHLFQAHVLLLHCHIPQAIDILEQIQPTFPTSSYIVSQLARAHYELRDFDGAHRLFEQLSTSDPYRMDLMDLYSDVLYVKEEKTALSELAHHVHTVDKYRPESNCVIGNYYALKGQHERAIAYFNRAITLDGTCVAAWTLIGHEYIQLKNTNAAIEVYRRALELAPTDYRAWYGLGQAYELLELFHYSVHYYQKATGIRPYDARMWVALGGSLEKLGQHSQAKSSYLRAVTNNDAEGIAVFRLAKLYELVEKDMDKAAEYYRLHWQRDRATGHNSSAEAVAGMLFLGNYCMLQGNLPEAMEWCYRLLERDGPEKEEAKAMLHAIRRMELFAPPSSDTTLSP</sequence>
<evidence type="ECO:0000256" key="1">
    <source>
        <dbReference type="ARBA" id="ARBA00022618"/>
    </source>
</evidence>
<dbReference type="GO" id="GO:0051301">
    <property type="term" value="P:cell division"/>
    <property type="evidence" value="ECO:0007669"/>
    <property type="project" value="UniProtKB-KW"/>
</dbReference>
<dbReference type="InterPro" id="IPR019734">
    <property type="entry name" value="TPR_rpt"/>
</dbReference>
<dbReference type="PANTHER" id="PTHR12558">
    <property type="entry name" value="CELL DIVISION CYCLE 16,23,27"/>
    <property type="match status" value="1"/>
</dbReference>
<keyword evidence="5 7" id="KW-0802">TPR repeat</keyword>
<dbReference type="AlphaFoldDB" id="W4FEP2"/>
<dbReference type="GO" id="GO:0016567">
    <property type="term" value="P:protein ubiquitination"/>
    <property type="evidence" value="ECO:0007669"/>
    <property type="project" value="TreeGrafter"/>
</dbReference>
<evidence type="ECO:0000313" key="9">
    <source>
        <dbReference type="EMBL" id="ETV65359.1"/>
    </source>
</evidence>
<dbReference type="GO" id="GO:0031145">
    <property type="term" value="P:anaphase-promoting complex-dependent catabolic process"/>
    <property type="evidence" value="ECO:0007669"/>
    <property type="project" value="TreeGrafter"/>
</dbReference>
<keyword evidence="1" id="KW-0132">Cell division</keyword>
<keyword evidence="3" id="KW-0498">Mitosis</keyword>
<feature type="repeat" description="TPR" evidence="7">
    <location>
        <begin position="391"/>
        <end position="424"/>
    </location>
</feature>
<dbReference type="STRING" id="112090.W4FEP2"/>
<dbReference type="Pfam" id="PF13181">
    <property type="entry name" value="TPR_8"/>
    <property type="match status" value="1"/>
</dbReference>
<feature type="domain" description="Cdc23" evidence="8">
    <location>
        <begin position="10"/>
        <end position="262"/>
    </location>
</feature>
<evidence type="ECO:0000259" key="8">
    <source>
        <dbReference type="Pfam" id="PF04049"/>
    </source>
</evidence>
<protein>
    <recommendedName>
        <fullName evidence="8">Cdc23 domain-containing protein</fullName>
    </recommendedName>
</protein>
<proteinExistence type="predicted"/>
<dbReference type="GeneID" id="20819887"/>
<dbReference type="PROSITE" id="PS50293">
    <property type="entry name" value="TPR_REGION"/>
    <property type="match status" value="1"/>
</dbReference>